<protein>
    <submittedName>
        <fullName evidence="2">RluA family pseudouridine synthase</fullName>
    </submittedName>
</protein>
<dbReference type="GO" id="GO:0003723">
    <property type="term" value="F:RNA binding"/>
    <property type="evidence" value="ECO:0007669"/>
    <property type="project" value="InterPro"/>
</dbReference>
<evidence type="ECO:0000313" key="2">
    <source>
        <dbReference type="EMBL" id="PWK47887.1"/>
    </source>
</evidence>
<reference evidence="2 3" key="1">
    <citation type="submission" date="2018-05" db="EMBL/GenBank/DDBJ databases">
        <title>Genomic Encyclopedia of Type Strains, Phase IV (KMG-IV): sequencing the most valuable type-strain genomes for metagenomic binning, comparative biology and taxonomic classification.</title>
        <authorList>
            <person name="Goeker M."/>
        </authorList>
    </citation>
    <scope>NUCLEOTIDE SEQUENCE [LARGE SCALE GENOMIC DNA]</scope>
    <source>
        <strain evidence="2 3">DSM 25350</strain>
    </source>
</reference>
<keyword evidence="3" id="KW-1185">Reference proteome</keyword>
<proteinExistence type="predicted"/>
<dbReference type="Gene3D" id="3.30.2350.10">
    <property type="entry name" value="Pseudouridine synthase"/>
    <property type="match status" value="1"/>
</dbReference>
<dbReference type="PANTHER" id="PTHR21600:SF84">
    <property type="entry name" value="PSEUDOURIDINE SYNTHASE RSUA_RLUA-LIKE DOMAIN-CONTAINING PROTEIN"/>
    <property type="match status" value="1"/>
</dbReference>
<gene>
    <name evidence="2" type="ORF">C8D97_110102</name>
</gene>
<name>A0A316G0L0_9GAMM</name>
<dbReference type="GO" id="GO:0140098">
    <property type="term" value="F:catalytic activity, acting on RNA"/>
    <property type="evidence" value="ECO:0007669"/>
    <property type="project" value="UniProtKB-ARBA"/>
</dbReference>
<accession>A0A316G0L0</accession>
<dbReference type="InterPro" id="IPR050188">
    <property type="entry name" value="RluA_PseudoU_synthase"/>
</dbReference>
<organism evidence="2 3">
    <name type="scientific">Pleionea mediterranea</name>
    <dbReference type="NCBI Taxonomy" id="523701"/>
    <lineage>
        <taxon>Bacteria</taxon>
        <taxon>Pseudomonadati</taxon>
        <taxon>Pseudomonadota</taxon>
        <taxon>Gammaproteobacteria</taxon>
        <taxon>Oceanospirillales</taxon>
        <taxon>Pleioneaceae</taxon>
        <taxon>Pleionea</taxon>
    </lineage>
</organism>
<dbReference type="Proteomes" id="UP000245790">
    <property type="component" value="Unassembled WGS sequence"/>
</dbReference>
<dbReference type="InterPro" id="IPR006224">
    <property type="entry name" value="PsdUridine_synth_RluA-like_CS"/>
</dbReference>
<dbReference type="EMBL" id="QGGU01000010">
    <property type="protein sequence ID" value="PWK47887.1"/>
    <property type="molecule type" value="Genomic_DNA"/>
</dbReference>
<dbReference type="PROSITE" id="PS01129">
    <property type="entry name" value="PSI_RLU"/>
    <property type="match status" value="1"/>
</dbReference>
<evidence type="ECO:0000313" key="3">
    <source>
        <dbReference type="Proteomes" id="UP000245790"/>
    </source>
</evidence>
<dbReference type="Pfam" id="PF00849">
    <property type="entry name" value="PseudoU_synth_2"/>
    <property type="match status" value="1"/>
</dbReference>
<sequence>MHQNKSHALILKMSIAKRPSKITLPAKAERWTTVLDFLIEHFSNITKAQWQQRIDAGKVHWQNGTAIQSDTSYNAGKVVCYYREVSHEPVIPFEHKLIFRNEHILVIDKPHFLQVTPGGQFVNECLLARLQRELKQDDIVPVHRLDRDTAGLVMFSINSESRPRYFKLFADQKVTKRYVAVANLKQDIKNQSVPIHWQVANRIKASAKSRVQQQITVESPDQINARSDLSLIKTSSDIGLFQLTPHTGKTHQLRLHMMSIGMPILNDRFYPILKPREQAEDYNMPLQLLAQSLSFDDPISGKTFEFHSQQRLKYAPV</sequence>
<dbReference type="InterPro" id="IPR020103">
    <property type="entry name" value="PsdUridine_synth_cat_dom_sf"/>
</dbReference>
<feature type="domain" description="Pseudouridine synthase RsuA/RluA-like" evidence="1">
    <location>
        <begin position="103"/>
        <end position="257"/>
    </location>
</feature>
<evidence type="ECO:0000259" key="1">
    <source>
        <dbReference type="Pfam" id="PF00849"/>
    </source>
</evidence>
<comment type="caution">
    <text evidence="2">The sequence shown here is derived from an EMBL/GenBank/DDBJ whole genome shotgun (WGS) entry which is preliminary data.</text>
</comment>
<dbReference type="SUPFAM" id="SSF55120">
    <property type="entry name" value="Pseudouridine synthase"/>
    <property type="match status" value="1"/>
</dbReference>
<dbReference type="GO" id="GO:0009982">
    <property type="term" value="F:pseudouridine synthase activity"/>
    <property type="evidence" value="ECO:0007669"/>
    <property type="project" value="InterPro"/>
</dbReference>
<dbReference type="PANTHER" id="PTHR21600">
    <property type="entry name" value="MITOCHONDRIAL RNA PSEUDOURIDINE SYNTHASE"/>
    <property type="match status" value="1"/>
</dbReference>
<dbReference type="AlphaFoldDB" id="A0A316G0L0"/>
<dbReference type="InterPro" id="IPR006145">
    <property type="entry name" value="PsdUridine_synth_RsuA/RluA"/>
</dbReference>
<dbReference type="GO" id="GO:0000455">
    <property type="term" value="P:enzyme-directed rRNA pseudouridine synthesis"/>
    <property type="evidence" value="ECO:0007669"/>
    <property type="project" value="TreeGrafter"/>
</dbReference>